<organism evidence="3 4">
    <name type="scientific">Corynebacterium cystitidis DSM 20524</name>
    <dbReference type="NCBI Taxonomy" id="1121357"/>
    <lineage>
        <taxon>Bacteria</taxon>
        <taxon>Bacillati</taxon>
        <taxon>Actinomycetota</taxon>
        <taxon>Actinomycetes</taxon>
        <taxon>Mycobacteriales</taxon>
        <taxon>Corynebacteriaceae</taxon>
        <taxon>Corynebacterium</taxon>
    </lineage>
</organism>
<dbReference type="AlphaFoldDB" id="A0A1H9PSX7"/>
<feature type="transmembrane region" description="Helical" evidence="2">
    <location>
        <begin position="63"/>
        <end position="92"/>
    </location>
</feature>
<dbReference type="EMBL" id="FOGQ01000001">
    <property type="protein sequence ID" value="SER51210.1"/>
    <property type="molecule type" value="Genomic_DNA"/>
</dbReference>
<protein>
    <submittedName>
        <fullName evidence="3">Uncharacterized protein</fullName>
    </submittedName>
</protein>
<gene>
    <name evidence="3" type="ORF">SAMN05661109_00446</name>
</gene>
<accession>A0A1H9PSX7</accession>
<keyword evidence="2" id="KW-1133">Transmembrane helix</keyword>
<dbReference type="Proteomes" id="UP000198929">
    <property type="component" value="Unassembled WGS sequence"/>
</dbReference>
<dbReference type="STRING" id="1121357.SAMN05661109_00446"/>
<keyword evidence="4" id="KW-1185">Reference proteome</keyword>
<keyword evidence="2" id="KW-0812">Transmembrane</keyword>
<name>A0A1H9PSX7_9CORY</name>
<proteinExistence type="predicted"/>
<sequence length="106" mass="11241">MEPAVNQQKLPDGAEYTPAPQGIHGRDEVHVAEERATTRYEDPQARPEVTTPGQARMAKAKPWLGALGGCVVLLILGVVGLSLLVAIPLGIFGLREALFGALVFAL</sequence>
<reference evidence="4" key="1">
    <citation type="submission" date="2016-10" db="EMBL/GenBank/DDBJ databases">
        <authorList>
            <person name="Varghese N."/>
            <person name="Submissions S."/>
        </authorList>
    </citation>
    <scope>NUCLEOTIDE SEQUENCE [LARGE SCALE GENOMIC DNA]</scope>
    <source>
        <strain evidence="4">DSM 20524</strain>
    </source>
</reference>
<feature type="region of interest" description="Disordered" evidence="1">
    <location>
        <begin position="1"/>
        <end position="27"/>
    </location>
</feature>
<evidence type="ECO:0000313" key="4">
    <source>
        <dbReference type="Proteomes" id="UP000198929"/>
    </source>
</evidence>
<evidence type="ECO:0000256" key="2">
    <source>
        <dbReference type="SAM" id="Phobius"/>
    </source>
</evidence>
<evidence type="ECO:0000313" key="3">
    <source>
        <dbReference type="EMBL" id="SER51210.1"/>
    </source>
</evidence>
<evidence type="ECO:0000256" key="1">
    <source>
        <dbReference type="SAM" id="MobiDB-lite"/>
    </source>
</evidence>
<keyword evidence="2" id="KW-0472">Membrane</keyword>